<gene>
    <name evidence="1" type="ORF">HNR46_001055</name>
</gene>
<dbReference type="SUPFAM" id="SSF56935">
    <property type="entry name" value="Porins"/>
    <property type="match status" value="1"/>
</dbReference>
<dbReference type="EMBL" id="JACHFD010000004">
    <property type="protein sequence ID" value="MBB5350821.1"/>
    <property type="molecule type" value="Genomic_DNA"/>
</dbReference>
<dbReference type="RefSeq" id="WP_184016446.1">
    <property type="nucleotide sequence ID" value="NZ_JACHFD010000004.1"/>
</dbReference>
<dbReference type="AlphaFoldDB" id="A0A840VD94"/>
<proteinExistence type="predicted"/>
<reference evidence="1 2" key="1">
    <citation type="submission" date="2020-08" db="EMBL/GenBank/DDBJ databases">
        <title>Genomic Encyclopedia of Type Strains, Phase IV (KMG-IV): sequencing the most valuable type-strain genomes for metagenomic binning, comparative biology and taxonomic classification.</title>
        <authorList>
            <person name="Goeker M."/>
        </authorList>
    </citation>
    <scope>NUCLEOTIDE SEQUENCE [LARGE SCALE GENOMIC DNA]</scope>
    <source>
        <strain evidence="1 2">YC6886</strain>
    </source>
</reference>
<evidence type="ECO:0000313" key="1">
    <source>
        <dbReference type="EMBL" id="MBB5350821.1"/>
    </source>
</evidence>
<accession>A0A840VD94</accession>
<organism evidence="1 2">
    <name type="scientific">Haloferula luteola</name>
    <dbReference type="NCBI Taxonomy" id="595692"/>
    <lineage>
        <taxon>Bacteria</taxon>
        <taxon>Pseudomonadati</taxon>
        <taxon>Verrucomicrobiota</taxon>
        <taxon>Verrucomicrobiia</taxon>
        <taxon>Verrucomicrobiales</taxon>
        <taxon>Verrucomicrobiaceae</taxon>
        <taxon>Haloferula</taxon>
    </lineage>
</organism>
<protein>
    <recommendedName>
        <fullName evidence="3">Outer membrane beta-barrel protein</fullName>
    </recommendedName>
</protein>
<name>A0A840VD94_9BACT</name>
<evidence type="ECO:0008006" key="3">
    <source>
        <dbReference type="Google" id="ProtNLM"/>
    </source>
</evidence>
<keyword evidence="2" id="KW-1185">Reference proteome</keyword>
<evidence type="ECO:0000313" key="2">
    <source>
        <dbReference type="Proteomes" id="UP000557717"/>
    </source>
</evidence>
<comment type="caution">
    <text evidence="1">The sequence shown here is derived from an EMBL/GenBank/DDBJ whole genome shotgun (WGS) entry which is preliminary data.</text>
</comment>
<sequence>MGYLCLLSPHLQAQNLLLSLPSAPSGYSRASSISRISGKLGEDEQGISLSASFSSSYDSNLTHGSDTPGRAAEDDFVISPGVDFTYATVGTRWLAGARAAVSYDEYFDHSDFSGLNYDLAGFVGYTGGKVTASYFTSIGGGKATDIYSSRTTPIEKVIYINKASFRYELSPKTSIVSTFNQNSTFSDTKGYADTSSYNLGVAGLWKFSPLTEIGPGLRYSYRTGENRPDVSAWGPNLNLNYQLSSKVSLRSVFGMDFQIDPSGGDSTFNTAVTLHYEASELWNANLTLFQDTNVNPNIAGAIDEISAIRLGYKRKIRRLTLDLGVSLTTRSTERLSGGGAISSQDFDLMTYDASLTWPLFGDSADLRFATRYQDLKGNTTALSWDGFQTGMGFNWRF</sequence>
<dbReference type="Proteomes" id="UP000557717">
    <property type="component" value="Unassembled WGS sequence"/>
</dbReference>